<gene>
    <name evidence="4" type="ORF">AZJ28_10630</name>
    <name evidence="3" type="ORF">AZK02_02465</name>
    <name evidence="2" type="ORF">ERS021218_01441</name>
    <name evidence="1" type="ORF">ERS096071_01456</name>
</gene>
<dbReference type="InterPro" id="IPR024234">
    <property type="entry name" value="DUF3801"/>
</dbReference>
<evidence type="ECO:0000313" key="6">
    <source>
        <dbReference type="Proteomes" id="UP000046095"/>
    </source>
</evidence>
<dbReference type="Proteomes" id="UP000045541">
    <property type="component" value="Unassembled WGS sequence"/>
</dbReference>
<dbReference type="PATRIC" id="fig|1313.5270.peg.1435"/>
<evidence type="ECO:0000313" key="3">
    <source>
        <dbReference type="EMBL" id="TVW28198.1"/>
    </source>
</evidence>
<dbReference type="Proteomes" id="UP000315060">
    <property type="component" value="Unassembled WGS sequence"/>
</dbReference>
<accession>A0A064C206</accession>
<dbReference type="Proteomes" id="UP000046095">
    <property type="component" value="Unassembled WGS sequence"/>
</dbReference>
<evidence type="ECO:0000313" key="4">
    <source>
        <dbReference type="EMBL" id="TVX66908.1"/>
    </source>
</evidence>
<evidence type="ECO:0000313" key="8">
    <source>
        <dbReference type="Proteomes" id="UP000318940"/>
    </source>
</evidence>
<evidence type="ECO:0000313" key="7">
    <source>
        <dbReference type="Proteomes" id="UP000315060"/>
    </source>
</evidence>
<dbReference type="Pfam" id="PF12687">
    <property type="entry name" value="DUF3801"/>
    <property type="match status" value="1"/>
</dbReference>
<dbReference type="Proteomes" id="UP000318940">
    <property type="component" value="Unassembled WGS sequence"/>
</dbReference>
<reference evidence="2 6" key="1">
    <citation type="submission" date="2015-03" db="EMBL/GenBank/DDBJ databases">
        <authorList>
            <person name="Murphy D."/>
        </authorList>
    </citation>
    <scope>NUCLEOTIDE SEQUENCE [LARGE SCALE GENOMIC DNA]</scope>
    <source>
        <strain evidence="2 6">SMRU1708</strain>
    </source>
</reference>
<name>A0A064C206_STREE</name>
<evidence type="ECO:0000313" key="2">
    <source>
        <dbReference type="EMBL" id="COR70373.1"/>
    </source>
</evidence>
<evidence type="ECO:0000313" key="5">
    <source>
        <dbReference type="Proteomes" id="UP000045541"/>
    </source>
</evidence>
<organism evidence="3 8">
    <name type="scientific">Streptococcus pneumoniae</name>
    <dbReference type="NCBI Taxonomy" id="1313"/>
    <lineage>
        <taxon>Bacteria</taxon>
        <taxon>Bacillati</taxon>
        <taxon>Bacillota</taxon>
        <taxon>Bacilli</taxon>
        <taxon>Lactobacillales</taxon>
        <taxon>Streptococcaceae</taxon>
        <taxon>Streptococcus</taxon>
    </lineage>
</organism>
<proteinExistence type="predicted"/>
<protein>
    <submittedName>
        <fullName evidence="1">Conjugative transposon protein</fullName>
    </submittedName>
</protein>
<sequence length="182" mass="20486">MEQEQVVAQLGRATLVTGEIILKGLFLVSSKAVEMYQARGENVLFTGETDWNKFMATADTKEVQQLLNNEVNLEAVRKELGQYGIGFSFYTHPDGKTTLAFNAKDKGVVEQAFKDVLEGITRDPRGFNERNLKNGKTTSFEEKLQHFKAVEQEKISSLQVNIHTKEFVLSENIEPQIGGKMK</sequence>
<dbReference type="AlphaFoldDB" id="A0A064C206"/>
<dbReference type="EMBL" id="VMYC01000212">
    <property type="protein sequence ID" value="TVX66908.1"/>
    <property type="molecule type" value="Genomic_DNA"/>
</dbReference>
<dbReference type="EMBL" id="CMWB01000026">
    <property type="protein sequence ID" value="CKJ21764.1"/>
    <property type="molecule type" value="Genomic_DNA"/>
</dbReference>
<reference evidence="1 5" key="2">
    <citation type="submission" date="2015-03" db="EMBL/GenBank/DDBJ databases">
        <authorList>
            <consortium name="Pathogen Informatics"/>
            <person name="Murphy D."/>
        </authorList>
    </citation>
    <scope>NUCLEOTIDE SEQUENCE [LARGE SCALE GENOMIC DNA]</scope>
    <source>
        <strain evidence="1 5">0310</strain>
    </source>
</reference>
<dbReference type="EMBL" id="VMVH01000026">
    <property type="protein sequence ID" value="TVW28198.1"/>
    <property type="molecule type" value="Genomic_DNA"/>
</dbReference>
<evidence type="ECO:0000313" key="1">
    <source>
        <dbReference type="EMBL" id="CKJ21764.1"/>
    </source>
</evidence>
<dbReference type="EMBL" id="CRVC01000017">
    <property type="protein sequence ID" value="COR70373.1"/>
    <property type="molecule type" value="Genomic_DNA"/>
</dbReference>
<reference evidence="7 8" key="3">
    <citation type="submission" date="2019-07" db="EMBL/GenBank/DDBJ databases">
        <authorList>
            <person name="Mohale T."/>
        </authorList>
    </citation>
    <scope>NUCLEOTIDE SEQUENCE [LARGE SCALE GENOMIC DNA]</scope>
    <source>
        <strain evidence="3 8">NTPn 189</strain>
        <strain evidence="4 7">NTPn 59</strain>
    </source>
</reference>